<dbReference type="Pfam" id="PF03009">
    <property type="entry name" value="GDPD"/>
    <property type="match status" value="1"/>
</dbReference>
<evidence type="ECO:0000313" key="6">
    <source>
        <dbReference type="EMBL" id="PNG99223.1"/>
    </source>
</evidence>
<comment type="catalytic activity">
    <reaction evidence="3">
        <text>a sn-glycero-3-phosphodiester + H2O = an alcohol + sn-glycerol 3-phosphate + H(+)</text>
        <dbReference type="Rhea" id="RHEA:12969"/>
        <dbReference type="ChEBI" id="CHEBI:15377"/>
        <dbReference type="ChEBI" id="CHEBI:15378"/>
        <dbReference type="ChEBI" id="CHEBI:30879"/>
        <dbReference type="ChEBI" id="CHEBI:57597"/>
        <dbReference type="ChEBI" id="CHEBI:83408"/>
        <dbReference type="EC" id="3.1.4.46"/>
    </reaction>
</comment>
<dbReference type="EC" id="3.1.4.46" evidence="1"/>
<feature type="compositionally biased region" description="Low complexity" evidence="4">
    <location>
        <begin position="63"/>
        <end position="77"/>
    </location>
</feature>
<reference evidence="6 7" key="1">
    <citation type="journal article" date="2017" name="Mol. Biol. Evol.">
        <title>The 4-celled Tetrabaena socialis nuclear genome reveals the essential components for genetic control of cell number at the origin of multicellularity in the volvocine lineage.</title>
        <authorList>
            <person name="Featherston J."/>
            <person name="Arakaki Y."/>
            <person name="Hanschen E.R."/>
            <person name="Ferris P.J."/>
            <person name="Michod R.E."/>
            <person name="Olson B.J.S.C."/>
            <person name="Nozaki H."/>
            <person name="Durand P.M."/>
        </authorList>
    </citation>
    <scope>NUCLEOTIDE SEQUENCE [LARGE SCALE GENOMIC DNA]</scope>
    <source>
        <strain evidence="6 7">NIES-571</strain>
    </source>
</reference>
<gene>
    <name evidence="6" type="ORF">TSOC_015005</name>
</gene>
<evidence type="ECO:0000256" key="3">
    <source>
        <dbReference type="ARBA" id="ARBA00047512"/>
    </source>
</evidence>
<dbReference type="InterPro" id="IPR030395">
    <property type="entry name" value="GP_PDE_dom"/>
</dbReference>
<keyword evidence="2" id="KW-0319">Glycerol metabolism</keyword>
<sequence length="123" mass="12554">VLHTDCQLTLDGQVAILHDEQLGRTTRAPRRGGSGGGAGGPGSDGGGDGGGGRGGDGGGGGAQQQDHQQQQQQPQGAVAEVAWRELSALDAGGWFGDGRWAGERVPLLAELLARYRGRAHVHL</sequence>
<comment type="caution">
    <text evidence="6">The sequence shown here is derived from an EMBL/GenBank/DDBJ whole genome shotgun (WGS) entry which is preliminary data.</text>
</comment>
<keyword evidence="7" id="KW-1185">Reference proteome</keyword>
<evidence type="ECO:0000256" key="2">
    <source>
        <dbReference type="ARBA" id="ARBA00022798"/>
    </source>
</evidence>
<dbReference type="GO" id="GO:0006629">
    <property type="term" value="P:lipid metabolic process"/>
    <property type="evidence" value="ECO:0007669"/>
    <property type="project" value="InterPro"/>
</dbReference>
<dbReference type="OrthoDB" id="1058301at2759"/>
<dbReference type="EMBL" id="PGGS01003637">
    <property type="protein sequence ID" value="PNG99223.1"/>
    <property type="molecule type" value="Genomic_DNA"/>
</dbReference>
<dbReference type="SUPFAM" id="SSF51695">
    <property type="entry name" value="PLC-like phosphodiesterases"/>
    <property type="match status" value="1"/>
</dbReference>
<protein>
    <recommendedName>
        <fullName evidence="1">glycerophosphodiester phosphodiesterase</fullName>
        <ecNumber evidence="1">3.1.4.46</ecNumber>
    </recommendedName>
</protein>
<evidence type="ECO:0000259" key="5">
    <source>
        <dbReference type="PROSITE" id="PS51704"/>
    </source>
</evidence>
<feature type="non-terminal residue" evidence="6">
    <location>
        <position position="123"/>
    </location>
</feature>
<dbReference type="AlphaFoldDB" id="A0A2J7ZG19"/>
<dbReference type="PANTHER" id="PTHR46211:SF14">
    <property type="entry name" value="GLYCEROPHOSPHODIESTER PHOSPHODIESTERASE"/>
    <property type="match status" value="1"/>
</dbReference>
<dbReference type="GO" id="GO:0008889">
    <property type="term" value="F:glycerophosphodiester phosphodiesterase activity"/>
    <property type="evidence" value="ECO:0007669"/>
    <property type="project" value="UniProtKB-EC"/>
</dbReference>
<feature type="non-terminal residue" evidence="6">
    <location>
        <position position="1"/>
    </location>
</feature>
<dbReference type="Proteomes" id="UP000236333">
    <property type="component" value="Unassembled WGS sequence"/>
</dbReference>
<evidence type="ECO:0000256" key="4">
    <source>
        <dbReference type="SAM" id="MobiDB-lite"/>
    </source>
</evidence>
<dbReference type="PROSITE" id="PS51704">
    <property type="entry name" value="GP_PDE"/>
    <property type="match status" value="1"/>
</dbReference>
<feature type="region of interest" description="Disordered" evidence="4">
    <location>
        <begin position="17"/>
        <end position="80"/>
    </location>
</feature>
<evidence type="ECO:0000256" key="1">
    <source>
        <dbReference type="ARBA" id="ARBA00012247"/>
    </source>
</evidence>
<proteinExistence type="predicted"/>
<name>A0A2J7ZG19_9CHLO</name>
<dbReference type="PANTHER" id="PTHR46211">
    <property type="entry name" value="GLYCEROPHOSPHORYL DIESTER PHOSPHODIESTERASE"/>
    <property type="match status" value="1"/>
</dbReference>
<dbReference type="InterPro" id="IPR017946">
    <property type="entry name" value="PLC-like_Pdiesterase_TIM-brl"/>
</dbReference>
<dbReference type="GO" id="GO:0006071">
    <property type="term" value="P:glycerol metabolic process"/>
    <property type="evidence" value="ECO:0007669"/>
    <property type="project" value="UniProtKB-KW"/>
</dbReference>
<accession>A0A2J7ZG19</accession>
<feature type="compositionally biased region" description="Gly residues" evidence="4">
    <location>
        <begin position="32"/>
        <end position="62"/>
    </location>
</feature>
<feature type="domain" description="GP-PDE" evidence="5">
    <location>
        <begin position="1"/>
        <end position="123"/>
    </location>
</feature>
<dbReference type="Gene3D" id="3.20.20.190">
    <property type="entry name" value="Phosphatidylinositol (PI) phosphodiesterase"/>
    <property type="match status" value="1"/>
</dbReference>
<organism evidence="6 7">
    <name type="scientific">Tetrabaena socialis</name>
    <dbReference type="NCBI Taxonomy" id="47790"/>
    <lineage>
        <taxon>Eukaryota</taxon>
        <taxon>Viridiplantae</taxon>
        <taxon>Chlorophyta</taxon>
        <taxon>core chlorophytes</taxon>
        <taxon>Chlorophyceae</taxon>
        <taxon>CS clade</taxon>
        <taxon>Chlamydomonadales</taxon>
        <taxon>Tetrabaenaceae</taxon>
        <taxon>Tetrabaena</taxon>
    </lineage>
</organism>
<evidence type="ECO:0000313" key="7">
    <source>
        <dbReference type="Proteomes" id="UP000236333"/>
    </source>
</evidence>